<dbReference type="EMBL" id="KV784374">
    <property type="protein sequence ID" value="OEU09679.1"/>
    <property type="molecule type" value="Genomic_DNA"/>
</dbReference>
<evidence type="ECO:0008006" key="3">
    <source>
        <dbReference type="Google" id="ProtNLM"/>
    </source>
</evidence>
<evidence type="ECO:0000313" key="1">
    <source>
        <dbReference type="EMBL" id="OEU09679.1"/>
    </source>
</evidence>
<dbReference type="Proteomes" id="UP000095751">
    <property type="component" value="Unassembled WGS sequence"/>
</dbReference>
<reference evidence="1 2" key="1">
    <citation type="submission" date="2016-09" db="EMBL/GenBank/DDBJ databases">
        <title>Extensive genetic diversity and differential bi-allelic expression allows diatom success in the polar Southern Ocean.</title>
        <authorList>
            <consortium name="DOE Joint Genome Institute"/>
            <person name="Mock T."/>
            <person name="Otillar R.P."/>
            <person name="Strauss J."/>
            <person name="Dupont C."/>
            <person name="Frickenhaus S."/>
            <person name="Maumus F."/>
            <person name="Mcmullan M."/>
            <person name="Sanges R."/>
            <person name="Schmutz J."/>
            <person name="Toseland A."/>
            <person name="Valas R."/>
            <person name="Veluchamy A."/>
            <person name="Ward B.J."/>
            <person name="Allen A."/>
            <person name="Barry K."/>
            <person name="Falciatore A."/>
            <person name="Ferrante M."/>
            <person name="Fortunato A.E."/>
            <person name="Gloeckner G."/>
            <person name="Gruber A."/>
            <person name="Hipkin R."/>
            <person name="Janech M."/>
            <person name="Kroth P."/>
            <person name="Leese F."/>
            <person name="Lindquist E."/>
            <person name="Lyon B.R."/>
            <person name="Martin J."/>
            <person name="Mayer C."/>
            <person name="Parker M."/>
            <person name="Quesneville H."/>
            <person name="Raymond J."/>
            <person name="Uhlig C."/>
            <person name="Valentin K.U."/>
            <person name="Worden A.Z."/>
            <person name="Armbrust E.V."/>
            <person name="Bowler C."/>
            <person name="Green B."/>
            <person name="Moulton V."/>
            <person name="Van Oosterhout C."/>
            <person name="Grigoriev I."/>
        </authorList>
    </citation>
    <scope>NUCLEOTIDE SEQUENCE [LARGE SCALE GENOMIC DNA]</scope>
    <source>
        <strain evidence="1 2">CCMP1102</strain>
    </source>
</reference>
<keyword evidence="2" id="KW-1185">Reference proteome</keyword>
<dbReference type="OrthoDB" id="420938at2759"/>
<dbReference type="AlphaFoldDB" id="A0A1E7EUZ6"/>
<dbReference type="KEGG" id="fcy:FRACYDRAFT_247935"/>
<proteinExistence type="predicted"/>
<gene>
    <name evidence="1" type="ORF">FRACYDRAFT_247935</name>
</gene>
<accession>A0A1E7EUZ6</accession>
<evidence type="ECO:0000313" key="2">
    <source>
        <dbReference type="Proteomes" id="UP000095751"/>
    </source>
</evidence>
<protein>
    <recommendedName>
        <fullName evidence="3">Cellulase</fullName>
    </recommendedName>
</protein>
<sequence>MTSDNLDDDEQRILDWVRARADDANERGPGMLKTYDNSDRHDTYDNAVAAILFDLHSDTAADTVRAEQILDRFIVLIDEGDEQGNPTFLAAAYNTDGSINDSREDAGNNAWACIALAYHGSLPGTDSRYLYSAKKLKDKIKEQLNFTHNFNEEKPHCVDREPGSNVTNSSTEHATDLIAVGRLLDDTSLVDTCQQFVDSMWRSTFFKDVAKGGAYATGTTQDQPPQVNYNPCPVDCQTWTLLADADKNATTDNRDRQGLAVMESKDFYPPEGETYDNITYHGVEFSNEGHGIQMENTASSAMAIAKFLRENKDKHVDGKTELEKKMNAMRDTLILISKNHNGVLACVNPKGITTGEGYRYSHTPHLASTAWTGLFLGYLRSDDFNPYRLDKIVNKIDDSLSESGERPSISE</sequence>
<organism evidence="1 2">
    <name type="scientific">Fragilariopsis cylindrus CCMP1102</name>
    <dbReference type="NCBI Taxonomy" id="635003"/>
    <lineage>
        <taxon>Eukaryota</taxon>
        <taxon>Sar</taxon>
        <taxon>Stramenopiles</taxon>
        <taxon>Ochrophyta</taxon>
        <taxon>Bacillariophyta</taxon>
        <taxon>Bacillariophyceae</taxon>
        <taxon>Bacillariophycidae</taxon>
        <taxon>Bacillariales</taxon>
        <taxon>Bacillariaceae</taxon>
        <taxon>Fragilariopsis</taxon>
    </lineage>
</organism>
<name>A0A1E7EUZ6_9STRA</name>
<dbReference type="InParanoid" id="A0A1E7EUZ6"/>